<sequence>MMAAALGLKFADSTRRILMYTKGADRHKEFYAVMRGIFPVQELCGTLTALQMSRRYVLGIDLPLWRVLSPSVALHALANFRGMKPMFKWGSGAPWSEMQLAPWSMADDSTLSQMMKKTFKKLLWLVFISRVVVSCIKNYYMVNRQAVKRFTIYKENKAAFAADVAAEQILKDGN</sequence>
<proteinExistence type="predicted"/>
<evidence type="ECO:0000313" key="1">
    <source>
        <dbReference type="EMBL" id="CAD8878357.1"/>
    </source>
</evidence>
<dbReference type="EMBL" id="HBFR01007669">
    <property type="protein sequence ID" value="CAD8878357.1"/>
    <property type="molecule type" value="Transcribed_RNA"/>
</dbReference>
<protein>
    <submittedName>
        <fullName evidence="1">Uncharacterized protein</fullName>
    </submittedName>
</protein>
<dbReference type="AlphaFoldDB" id="A0A6U5EE97"/>
<accession>A0A6U5EE97</accession>
<evidence type="ECO:0000313" key="2">
    <source>
        <dbReference type="EMBL" id="CAD8878445.1"/>
    </source>
</evidence>
<gene>
    <name evidence="1" type="ORF">CHYS00102_LOCUS5541</name>
    <name evidence="2" type="ORF">CHYS00102_LOCUS5629</name>
</gene>
<dbReference type="EMBL" id="HBFR01007781">
    <property type="protein sequence ID" value="CAD8878445.1"/>
    <property type="molecule type" value="Transcribed_RNA"/>
</dbReference>
<organism evidence="1">
    <name type="scientific">Corethron hystrix</name>
    <dbReference type="NCBI Taxonomy" id="216773"/>
    <lineage>
        <taxon>Eukaryota</taxon>
        <taxon>Sar</taxon>
        <taxon>Stramenopiles</taxon>
        <taxon>Ochrophyta</taxon>
        <taxon>Bacillariophyta</taxon>
        <taxon>Coscinodiscophyceae</taxon>
        <taxon>Corethrophycidae</taxon>
        <taxon>Corethrales</taxon>
        <taxon>Corethraceae</taxon>
        <taxon>Corethron</taxon>
    </lineage>
</organism>
<name>A0A6U5EE97_9STRA</name>
<reference evidence="1" key="1">
    <citation type="submission" date="2021-01" db="EMBL/GenBank/DDBJ databases">
        <authorList>
            <person name="Corre E."/>
            <person name="Pelletier E."/>
            <person name="Niang G."/>
            <person name="Scheremetjew M."/>
            <person name="Finn R."/>
            <person name="Kale V."/>
            <person name="Holt S."/>
            <person name="Cochrane G."/>
            <person name="Meng A."/>
            <person name="Brown T."/>
            <person name="Cohen L."/>
        </authorList>
    </citation>
    <scope>NUCLEOTIDE SEQUENCE</scope>
    <source>
        <strain evidence="1">308</strain>
    </source>
</reference>